<keyword evidence="5" id="KW-0498">Mitosis</keyword>
<keyword evidence="6" id="KW-0159">Chromosome partition</keyword>
<dbReference type="Proteomes" id="UP001620626">
    <property type="component" value="Unassembled WGS sequence"/>
</dbReference>
<feature type="compositionally biased region" description="Basic and acidic residues" evidence="11">
    <location>
        <begin position="130"/>
        <end position="146"/>
    </location>
</feature>
<evidence type="ECO:0000256" key="3">
    <source>
        <dbReference type="ARBA" id="ARBA00017198"/>
    </source>
</evidence>
<dbReference type="InterPro" id="IPR011990">
    <property type="entry name" value="TPR-like_helical_dom_sf"/>
</dbReference>
<evidence type="ECO:0000256" key="4">
    <source>
        <dbReference type="ARBA" id="ARBA00022618"/>
    </source>
</evidence>
<feature type="compositionally biased region" description="Basic residues" evidence="11">
    <location>
        <begin position="88"/>
        <end position="108"/>
    </location>
</feature>
<dbReference type="GO" id="GO:0005654">
    <property type="term" value="C:nucleoplasm"/>
    <property type="evidence" value="ECO:0007669"/>
    <property type="project" value="UniProtKB-SubCell"/>
</dbReference>
<dbReference type="PANTHER" id="PTHR21394">
    <property type="entry name" value="MAU2 CHROMATID COHESION FACTOR HOMOLOG"/>
    <property type="match status" value="1"/>
</dbReference>
<organism evidence="12 13">
    <name type="scientific">Heterodera trifolii</name>
    <dbReference type="NCBI Taxonomy" id="157864"/>
    <lineage>
        <taxon>Eukaryota</taxon>
        <taxon>Metazoa</taxon>
        <taxon>Ecdysozoa</taxon>
        <taxon>Nematoda</taxon>
        <taxon>Chromadorea</taxon>
        <taxon>Rhabditida</taxon>
        <taxon>Tylenchina</taxon>
        <taxon>Tylenchomorpha</taxon>
        <taxon>Tylenchoidea</taxon>
        <taxon>Heteroderidae</taxon>
        <taxon>Heteroderinae</taxon>
        <taxon>Heterodera</taxon>
    </lineage>
</organism>
<comment type="subcellular location">
    <subcellularLocation>
        <location evidence="1">Nucleus</location>
        <location evidence="1">Nucleoplasm</location>
    </subcellularLocation>
</comment>
<feature type="region of interest" description="Disordered" evidence="11">
    <location>
        <begin position="67"/>
        <end position="158"/>
    </location>
</feature>
<name>A0ABD2LWJ1_9BILA</name>
<dbReference type="InterPro" id="IPR019440">
    <property type="entry name" value="MAU2"/>
</dbReference>
<evidence type="ECO:0000256" key="2">
    <source>
        <dbReference type="ARBA" id="ARBA00008585"/>
    </source>
</evidence>
<evidence type="ECO:0000256" key="7">
    <source>
        <dbReference type="ARBA" id="ARBA00023242"/>
    </source>
</evidence>
<dbReference type="GO" id="GO:0007059">
    <property type="term" value="P:chromosome segregation"/>
    <property type="evidence" value="ECO:0007669"/>
    <property type="project" value="UniProtKB-KW"/>
</dbReference>
<dbReference type="EMBL" id="JBICBT010000240">
    <property type="protein sequence ID" value="KAL3119616.1"/>
    <property type="molecule type" value="Genomic_DNA"/>
</dbReference>
<dbReference type="Gene3D" id="1.25.40.10">
    <property type="entry name" value="Tetratricopeptide repeat domain"/>
    <property type="match status" value="1"/>
</dbReference>
<evidence type="ECO:0000313" key="13">
    <source>
        <dbReference type="Proteomes" id="UP001620626"/>
    </source>
</evidence>
<gene>
    <name evidence="12" type="ORF">niasHT_006702</name>
</gene>
<dbReference type="Pfam" id="PF10345">
    <property type="entry name" value="Cohesin_load"/>
    <property type="match status" value="1"/>
</dbReference>
<keyword evidence="8" id="KW-0131">Cell cycle</keyword>
<keyword evidence="7" id="KW-0539">Nucleus</keyword>
<reference evidence="12 13" key="1">
    <citation type="submission" date="2024-10" db="EMBL/GenBank/DDBJ databases">
        <authorList>
            <person name="Kim D."/>
        </authorList>
    </citation>
    <scope>NUCLEOTIDE SEQUENCE [LARGE SCALE GENOMIC DNA]</scope>
    <source>
        <strain evidence="12">BH-2024</strain>
    </source>
</reference>
<evidence type="ECO:0000313" key="12">
    <source>
        <dbReference type="EMBL" id="KAL3119616.1"/>
    </source>
</evidence>
<comment type="similarity">
    <text evidence="2">Belongs to the SCC4/mau-2 family.</text>
</comment>
<dbReference type="AlphaFoldDB" id="A0ABD2LWJ1"/>
<comment type="caution">
    <text evidence="12">The sequence shown here is derived from an EMBL/GenBank/DDBJ whole genome shotgun (WGS) entry which is preliminary data.</text>
</comment>
<dbReference type="GO" id="GO:0051301">
    <property type="term" value="P:cell division"/>
    <property type="evidence" value="ECO:0007669"/>
    <property type="project" value="UniProtKB-KW"/>
</dbReference>
<evidence type="ECO:0000256" key="1">
    <source>
        <dbReference type="ARBA" id="ARBA00004642"/>
    </source>
</evidence>
<accession>A0ABD2LWJ1</accession>
<proteinExistence type="inferred from homology"/>
<sequence>MSIWLGGASVCGAKVAAQVSAAQKSRRKCLRRKCRFGWAAQVSRRKCLRRKCRLREVRDRMKVLRGEGISLRKNGKSRRRTEKAGNSTRRKKMRQKTMRKRERRKKWKGWPLAKERNSVGHASAPRAKQLAKETQHTNKETHRMEKFPQLSRVPAPPGVNSDQAAISLMAMAEIFRTANKYKMAIKCVMHKLMRQLGPGLEQPRLKTATLLAEVFLARRLFSDCVQLLRSELPDSQKCPSVHTKMLFLFAEAYLRLGDFNGALDVVRAGVQFSRGPGGGGVIAECYFRLVKSLVLSIQMTDQQELGKSVGELGEILQTVAANSDPSAINDIRAFCYTIQLCYFLVIGMVKSSKQCLRQLHITVQSAEEAKASAPSTPSHAANSYAVQIRWLSSEFLTGLAYTLTVLCNIQYSNFERANRYFGTALKHFEGIKALMRKSNWPMAGLRLGEFVARMELVLHEAMAQTHLVLGSPRESLSTISAMFRSISQCSVACRPHILSDFEPQLHILLGLYASYQRDSDSAERQFRAALKLKGPNDDAELSTLANLGLALIFLSSGREAQFYELFDSLSPSRIPSQANSLRSAAHLIHGFHYFLHARHNECKKQLMDSIAISKEEDMARLQSIALLLLAKLLSSKDVLKAASEWATKSADVGLLLWANSMIRSVGDAGDSKKADDEISAKRRQFDTAREESARENAHALLKWVDRQMPDAATFRQ</sequence>
<dbReference type="SUPFAM" id="SSF48452">
    <property type="entry name" value="TPR-like"/>
    <property type="match status" value="1"/>
</dbReference>
<protein>
    <recommendedName>
        <fullName evidence="3">MAU2 chromatid cohesion factor homolog</fullName>
    </recommendedName>
    <alternativeName>
        <fullName evidence="10">Cohesin loading complex subunit SCC4 homolog</fullName>
    </alternativeName>
</protein>
<evidence type="ECO:0000256" key="10">
    <source>
        <dbReference type="ARBA" id="ARBA00030523"/>
    </source>
</evidence>
<evidence type="ECO:0000256" key="6">
    <source>
        <dbReference type="ARBA" id="ARBA00022829"/>
    </source>
</evidence>
<keyword evidence="4" id="KW-0132">Cell division</keyword>
<comment type="function">
    <text evidence="9">Required for association of the cohesin complex with chromatin during interphase. Plays a role in sister chromatid cohesion and normal progression through prometaphase.</text>
</comment>
<evidence type="ECO:0000256" key="8">
    <source>
        <dbReference type="ARBA" id="ARBA00023306"/>
    </source>
</evidence>
<keyword evidence="13" id="KW-1185">Reference proteome</keyword>
<evidence type="ECO:0000256" key="11">
    <source>
        <dbReference type="SAM" id="MobiDB-lite"/>
    </source>
</evidence>
<evidence type="ECO:0000256" key="5">
    <source>
        <dbReference type="ARBA" id="ARBA00022776"/>
    </source>
</evidence>
<evidence type="ECO:0000256" key="9">
    <source>
        <dbReference type="ARBA" id="ARBA00025632"/>
    </source>
</evidence>